<feature type="compositionally biased region" description="Low complexity" evidence="3">
    <location>
        <begin position="31"/>
        <end position="45"/>
    </location>
</feature>
<feature type="region of interest" description="Disordered" evidence="3">
    <location>
        <begin position="31"/>
        <end position="58"/>
    </location>
</feature>
<feature type="compositionally biased region" description="Polar residues" evidence="3">
    <location>
        <begin position="46"/>
        <end position="58"/>
    </location>
</feature>
<dbReference type="InterPro" id="IPR038352">
    <property type="entry name" value="Imelysin_sf"/>
</dbReference>
<protein>
    <recommendedName>
        <fullName evidence="5">Imelysin-like domain-containing protein</fullName>
    </recommendedName>
</protein>
<name>A0A9E8HJX0_9ALTE</name>
<organism evidence="6 7">
    <name type="scientific">Alkalimarinus sediminis</name>
    <dbReference type="NCBI Taxonomy" id="1632866"/>
    <lineage>
        <taxon>Bacteria</taxon>
        <taxon>Pseudomonadati</taxon>
        <taxon>Pseudomonadota</taxon>
        <taxon>Gammaproteobacteria</taxon>
        <taxon>Alteromonadales</taxon>
        <taxon>Alteromonadaceae</taxon>
        <taxon>Alkalimarinus</taxon>
    </lineage>
</organism>
<dbReference type="Gene3D" id="1.20.1420.20">
    <property type="entry name" value="M75 peptidase, HXXE motif"/>
    <property type="match status" value="1"/>
</dbReference>
<proteinExistence type="predicted"/>
<dbReference type="InterPro" id="IPR018976">
    <property type="entry name" value="Imelysin-like"/>
</dbReference>
<dbReference type="EMBL" id="CP101527">
    <property type="protein sequence ID" value="UZW74043.1"/>
    <property type="molecule type" value="Genomic_DNA"/>
</dbReference>
<dbReference type="KEGG" id="asem:NNL22_13530"/>
<dbReference type="PROSITE" id="PS51257">
    <property type="entry name" value="PROKAR_LIPOPROTEIN"/>
    <property type="match status" value="1"/>
</dbReference>
<dbReference type="Proteomes" id="UP001164472">
    <property type="component" value="Chromosome"/>
</dbReference>
<feature type="signal peptide" evidence="4">
    <location>
        <begin position="1"/>
        <end position="34"/>
    </location>
</feature>
<accession>A0A9E8HJX0</accession>
<dbReference type="RefSeq" id="WP_251811502.1">
    <property type="nucleotide sequence ID" value="NZ_CP101527.1"/>
</dbReference>
<keyword evidence="2 4" id="KW-0732">Signal</keyword>
<comment type="subcellular location">
    <subcellularLocation>
        <location evidence="1">Cell envelope</location>
    </subcellularLocation>
</comment>
<evidence type="ECO:0000256" key="3">
    <source>
        <dbReference type="SAM" id="MobiDB-lite"/>
    </source>
</evidence>
<feature type="domain" description="Imelysin-like" evidence="5">
    <location>
        <begin position="76"/>
        <end position="340"/>
    </location>
</feature>
<reference evidence="6" key="1">
    <citation type="submission" date="2022-07" db="EMBL/GenBank/DDBJ databases">
        <title>Alkalimarinus sp. nov., isolated from gut of a Alitta virens.</title>
        <authorList>
            <person name="Yang A.I."/>
            <person name="Shin N.-R."/>
        </authorList>
    </citation>
    <scope>NUCLEOTIDE SEQUENCE</scope>
    <source>
        <strain evidence="6">FA028</strain>
    </source>
</reference>
<evidence type="ECO:0000256" key="4">
    <source>
        <dbReference type="SAM" id="SignalP"/>
    </source>
</evidence>
<evidence type="ECO:0000256" key="1">
    <source>
        <dbReference type="ARBA" id="ARBA00004196"/>
    </source>
</evidence>
<evidence type="ECO:0000313" key="6">
    <source>
        <dbReference type="EMBL" id="UZW74043.1"/>
    </source>
</evidence>
<dbReference type="Pfam" id="PF09375">
    <property type="entry name" value="Peptidase_M75"/>
    <property type="match status" value="1"/>
</dbReference>
<evidence type="ECO:0000259" key="5">
    <source>
        <dbReference type="Pfam" id="PF09375"/>
    </source>
</evidence>
<keyword evidence="7" id="KW-1185">Reference proteome</keyword>
<feature type="chain" id="PRO_5039701356" description="Imelysin-like domain-containing protein" evidence="4">
    <location>
        <begin position="35"/>
        <end position="368"/>
    </location>
</feature>
<evidence type="ECO:0000256" key="2">
    <source>
        <dbReference type="ARBA" id="ARBA00022729"/>
    </source>
</evidence>
<evidence type="ECO:0000313" key="7">
    <source>
        <dbReference type="Proteomes" id="UP001164472"/>
    </source>
</evidence>
<dbReference type="GO" id="GO:0030313">
    <property type="term" value="C:cell envelope"/>
    <property type="evidence" value="ECO:0007669"/>
    <property type="project" value="UniProtKB-SubCell"/>
</dbReference>
<dbReference type="AlphaFoldDB" id="A0A9E8HJX0"/>
<sequence>MANNNNKTIKAITLLLTGLALCACSNSDQEPAQAAKPDATTPTATISPDTSIKPTDSTDITIRSTPLTAFYLNLAQQHFDATCSSIKQLQQSVQGFVSQPSEEGLSVLKSEWLVSHNHYASTQLFRNITIKHPTLDHSQTEPVQHALAVRIDQTPLLPGYIDEIEGYPNSGYIFSTLPIDRATLNKEHQFADSAYVAMGYHALEFLLWGEDNRTHQAFAPLPATEGESAEENPALFNIRRSKLLSLITDLLAEDLSTLCAEWQPIKGFYVTKLQSLPTEQQYAAINAATEELISNLQINTAKVRQANDDNAEYIEIEPHSTFSNSDKDDTQAQLNTLKALIESDQWKETEKKQEHTQKLSQLAKALLL</sequence>
<gene>
    <name evidence="6" type="ORF">NNL22_13530</name>
</gene>